<sequence>MSVHESDEQQGMGDRRRCPGGVDGSGSSSVGPDEKIIGGMVYKRRLIWTGELLDRFVAAVNELGGADKATPSKIQELMDVPGLTREKIGSRLQKHRLFLEKTSGKKRRSSQASISDSERVNGIARGNGQVLSFKAPKLCLPEVPMGLQGMSMPEFVSNSHGRNFEFQYNGNQSETSSSLDEEIEKFFAIDTETLDLAYEPLIQGHQRTQEEEQQWPGLSPSPFGQGMSNDFRGFGPRNGHHWF</sequence>
<proteinExistence type="predicted"/>
<gene>
    <name evidence="1" type="ORF">MLD38_035726</name>
</gene>
<evidence type="ECO:0000313" key="2">
    <source>
        <dbReference type="Proteomes" id="UP001057402"/>
    </source>
</evidence>
<accession>A0ACB9LHQ3</accession>
<comment type="caution">
    <text evidence="1">The sequence shown here is derived from an EMBL/GenBank/DDBJ whole genome shotgun (WGS) entry which is preliminary data.</text>
</comment>
<reference evidence="2" key="1">
    <citation type="journal article" date="2023" name="Front. Plant Sci.">
        <title>Chromosomal-level genome assembly of Melastoma candidum provides insights into trichome evolution.</title>
        <authorList>
            <person name="Zhong Y."/>
            <person name="Wu W."/>
            <person name="Sun C."/>
            <person name="Zou P."/>
            <person name="Liu Y."/>
            <person name="Dai S."/>
            <person name="Zhou R."/>
        </authorList>
    </citation>
    <scope>NUCLEOTIDE SEQUENCE [LARGE SCALE GENOMIC DNA]</scope>
</reference>
<evidence type="ECO:0000313" key="1">
    <source>
        <dbReference type="EMBL" id="KAI4310776.1"/>
    </source>
</evidence>
<name>A0ACB9LHQ3_9MYRT</name>
<protein>
    <submittedName>
        <fullName evidence="1">Uncharacterized protein</fullName>
    </submittedName>
</protein>
<dbReference type="Proteomes" id="UP001057402">
    <property type="component" value="Chromosome 11"/>
</dbReference>
<dbReference type="EMBL" id="CM042890">
    <property type="protein sequence ID" value="KAI4310776.1"/>
    <property type="molecule type" value="Genomic_DNA"/>
</dbReference>
<organism evidence="1 2">
    <name type="scientific">Melastoma candidum</name>
    <dbReference type="NCBI Taxonomy" id="119954"/>
    <lineage>
        <taxon>Eukaryota</taxon>
        <taxon>Viridiplantae</taxon>
        <taxon>Streptophyta</taxon>
        <taxon>Embryophyta</taxon>
        <taxon>Tracheophyta</taxon>
        <taxon>Spermatophyta</taxon>
        <taxon>Magnoliopsida</taxon>
        <taxon>eudicotyledons</taxon>
        <taxon>Gunneridae</taxon>
        <taxon>Pentapetalae</taxon>
        <taxon>rosids</taxon>
        <taxon>malvids</taxon>
        <taxon>Myrtales</taxon>
        <taxon>Melastomataceae</taxon>
        <taxon>Melastomatoideae</taxon>
        <taxon>Melastomateae</taxon>
        <taxon>Melastoma</taxon>
    </lineage>
</organism>
<keyword evidence="2" id="KW-1185">Reference proteome</keyword>